<feature type="coiled-coil region" evidence="1">
    <location>
        <begin position="410"/>
        <end position="437"/>
    </location>
</feature>
<sequence>MTPADTGGAAHRVLKRVVDKSSRVQDVVNDVDLDALAAEIISRTTVNSLPEIPAKLLPIQQQYLEAVRTNKQARLKYDQAAADAKACGRHVKLEADSTPKPSLFDHLNLLRQQRLTKSLAVLQRYMGEVETLSIDATAFDPLAVTAENDIDTSLSLAQTESSVLQKQLKDCTRKLEIAVIEADNQAKSSKVHLDAAQAPDTGPARTDSVSQLRGLTAVRDELTTWLEESLAACVSLPNEIFDTGPQVDEITTEDVQSEYSSYIVARQDLINSMASLSHQQSQPTVNAHSVSGSEALANDLRTTTPEDTAYDDEHAYFHHQSLTSIGQANIHAQQSLQSEQSATLEVLRRLADESQLLPQYPILSKSNRFGRLATQLGTRAIREADDEVTDQIHIWAFAIDAARQTTEGAVAAQMKEAEAALNEAEEVLEQLKLLQNG</sequence>
<organism evidence="2 3">
    <name type="scientific">Cyphellophora attinorum</name>
    <dbReference type="NCBI Taxonomy" id="1664694"/>
    <lineage>
        <taxon>Eukaryota</taxon>
        <taxon>Fungi</taxon>
        <taxon>Dikarya</taxon>
        <taxon>Ascomycota</taxon>
        <taxon>Pezizomycotina</taxon>
        <taxon>Eurotiomycetes</taxon>
        <taxon>Chaetothyriomycetidae</taxon>
        <taxon>Chaetothyriales</taxon>
        <taxon>Cyphellophoraceae</taxon>
        <taxon>Cyphellophora</taxon>
    </lineage>
</organism>
<dbReference type="VEuPathDB" id="FungiDB:AB675_7170"/>
<dbReference type="RefSeq" id="XP_018003327.1">
    <property type="nucleotide sequence ID" value="XM_018147518.1"/>
</dbReference>
<dbReference type="OrthoDB" id="5402392at2759"/>
<dbReference type="Proteomes" id="UP000038010">
    <property type="component" value="Unassembled WGS sequence"/>
</dbReference>
<protein>
    <submittedName>
        <fullName evidence="2">Uncharacterized protein</fullName>
    </submittedName>
</protein>
<dbReference type="AlphaFoldDB" id="A0A0N1H8J6"/>
<gene>
    <name evidence="2" type="ORF">AB675_7170</name>
</gene>
<reference evidence="2 3" key="1">
    <citation type="submission" date="2015-06" db="EMBL/GenBank/DDBJ databases">
        <title>Draft genome of the ant-associated black yeast Phialophora attae CBS 131958.</title>
        <authorList>
            <person name="Moreno L.F."/>
            <person name="Stielow B.J."/>
            <person name="de Hoog S."/>
            <person name="Vicente V.A."/>
            <person name="Weiss V.A."/>
            <person name="de Vries M."/>
            <person name="Cruz L.M."/>
            <person name="Souza E.M."/>
        </authorList>
    </citation>
    <scope>NUCLEOTIDE SEQUENCE [LARGE SCALE GENOMIC DNA]</scope>
    <source>
        <strain evidence="2 3">CBS 131958</strain>
    </source>
</reference>
<keyword evidence="1" id="KW-0175">Coiled coil</keyword>
<proteinExistence type="predicted"/>
<evidence type="ECO:0000256" key="1">
    <source>
        <dbReference type="SAM" id="Coils"/>
    </source>
</evidence>
<evidence type="ECO:0000313" key="2">
    <source>
        <dbReference type="EMBL" id="KPI43364.1"/>
    </source>
</evidence>
<name>A0A0N1H8J6_9EURO</name>
<comment type="caution">
    <text evidence="2">The sequence shown here is derived from an EMBL/GenBank/DDBJ whole genome shotgun (WGS) entry which is preliminary data.</text>
</comment>
<evidence type="ECO:0000313" key="3">
    <source>
        <dbReference type="Proteomes" id="UP000038010"/>
    </source>
</evidence>
<keyword evidence="3" id="KW-1185">Reference proteome</keyword>
<accession>A0A0N1H8J6</accession>
<dbReference type="EMBL" id="LFJN01000005">
    <property type="protein sequence ID" value="KPI43364.1"/>
    <property type="molecule type" value="Genomic_DNA"/>
</dbReference>
<dbReference type="GeneID" id="28739398"/>